<evidence type="ECO:0000313" key="2">
    <source>
        <dbReference type="EnsemblPlants" id="Bo7g064490.1"/>
    </source>
</evidence>
<dbReference type="PANTHER" id="PTHR47150">
    <property type="entry name" value="OS12G0169200 PROTEIN"/>
    <property type="match status" value="1"/>
</dbReference>
<dbReference type="Pfam" id="PF04827">
    <property type="entry name" value="Plant_tran"/>
    <property type="match status" value="1"/>
</dbReference>
<reference evidence="2 3" key="1">
    <citation type="journal article" date="2014" name="Genome Biol.">
        <title>Transcriptome and methylome profiling reveals relics of genome dominance in the mesopolyploid Brassica oleracea.</title>
        <authorList>
            <person name="Parkin I.A."/>
            <person name="Koh C."/>
            <person name="Tang H."/>
            <person name="Robinson S.J."/>
            <person name="Kagale S."/>
            <person name="Clarke W.E."/>
            <person name="Town C.D."/>
            <person name="Nixon J."/>
            <person name="Krishnakumar V."/>
            <person name="Bidwell S.L."/>
            <person name="Denoeud F."/>
            <person name="Belcram H."/>
            <person name="Links M.G."/>
            <person name="Just J."/>
            <person name="Clarke C."/>
            <person name="Bender T."/>
            <person name="Huebert T."/>
            <person name="Mason A.S."/>
            <person name="Pires J.C."/>
            <person name="Barker G."/>
            <person name="Moore J."/>
            <person name="Walley P.G."/>
            <person name="Manoli S."/>
            <person name="Batley J."/>
            <person name="Edwards D."/>
            <person name="Nelson M.N."/>
            <person name="Wang X."/>
            <person name="Paterson A.H."/>
            <person name="King G."/>
            <person name="Bancroft I."/>
            <person name="Chalhoub B."/>
            <person name="Sharpe A.G."/>
        </authorList>
    </citation>
    <scope>NUCLEOTIDE SEQUENCE</scope>
    <source>
        <strain evidence="2 3">cv. TO1000</strain>
    </source>
</reference>
<organism evidence="2 3">
    <name type="scientific">Brassica oleracea var. oleracea</name>
    <dbReference type="NCBI Taxonomy" id="109376"/>
    <lineage>
        <taxon>Eukaryota</taxon>
        <taxon>Viridiplantae</taxon>
        <taxon>Streptophyta</taxon>
        <taxon>Embryophyta</taxon>
        <taxon>Tracheophyta</taxon>
        <taxon>Spermatophyta</taxon>
        <taxon>Magnoliopsida</taxon>
        <taxon>eudicotyledons</taxon>
        <taxon>Gunneridae</taxon>
        <taxon>Pentapetalae</taxon>
        <taxon>rosids</taxon>
        <taxon>malvids</taxon>
        <taxon>Brassicales</taxon>
        <taxon>Brassicaceae</taxon>
        <taxon>Brassiceae</taxon>
        <taxon>Brassica</taxon>
    </lineage>
</organism>
<keyword evidence="3" id="KW-1185">Reference proteome</keyword>
<dbReference type="InterPro" id="IPR006912">
    <property type="entry name" value="Harbinger_derived_prot"/>
</dbReference>
<dbReference type="PANTHER" id="PTHR47150:SF5">
    <property type="entry name" value="OS07G0546750 PROTEIN"/>
    <property type="match status" value="1"/>
</dbReference>
<name>A0A0D3D8D2_BRAOL</name>
<evidence type="ECO:0000256" key="1">
    <source>
        <dbReference type="SAM" id="Coils"/>
    </source>
</evidence>
<dbReference type="EnsemblPlants" id="Bo7g064490.1">
    <property type="protein sequence ID" value="Bo7g064490.1"/>
    <property type="gene ID" value="Bo7g064490"/>
</dbReference>
<reference evidence="2" key="2">
    <citation type="submission" date="2015-03" db="UniProtKB">
        <authorList>
            <consortium name="EnsemblPlants"/>
        </authorList>
    </citation>
    <scope>IDENTIFICATION</scope>
</reference>
<dbReference type="Proteomes" id="UP000032141">
    <property type="component" value="Chromosome C7"/>
</dbReference>
<dbReference type="Gramene" id="Bo7g064490.1">
    <property type="protein sequence ID" value="Bo7g064490.1"/>
    <property type="gene ID" value="Bo7g064490"/>
</dbReference>
<proteinExistence type="predicted"/>
<evidence type="ECO:0000313" key="3">
    <source>
        <dbReference type="Proteomes" id="UP000032141"/>
    </source>
</evidence>
<dbReference type="HOGENOM" id="CLU_012390_2_1_1"/>
<accession>A0A0D3D8D2</accession>
<protein>
    <submittedName>
        <fullName evidence="2">Uncharacterized protein</fullName>
    </submittedName>
</protein>
<dbReference type="AlphaFoldDB" id="A0A0D3D8D2"/>
<sequence>MKRVQATWREVIGLCDARCRRRNATPIQSSIFHQIDDVVRSHRAEMDPAEERRHSKKQKDHCNMLGFVADSQYGVPRRCACGGRIIDEVRGKEDYDSLTGKRFFTCVNYEDDGLHYRHPWVVGVQEENKRLSKRLHEAEQVMKGVWKLNKRIEDLEVQVTTLSEQVDYLTVEVGTLNDINVLDRSPAFDDILQGRAPKVKFKVNNHTYRMAYYLTDEIYPNWATFIQSIKLPQGPKAELFAERQESTRKDVERAFRVLQSRFAIVKNTALLWDKEKIGKIMRTCVILHNMIVEDEQHRYIQIDTSEFESGESSRSSKVKSRESVNVPMLTIRNQIRDPYIHERLKADLVENVWEKYGNHDE</sequence>
<keyword evidence="1" id="KW-0175">Coiled coil</keyword>
<feature type="coiled-coil region" evidence="1">
    <location>
        <begin position="121"/>
        <end position="172"/>
    </location>
</feature>